<comment type="caution">
    <text evidence="1">The sequence shown here is derived from an EMBL/GenBank/DDBJ whole genome shotgun (WGS) entry which is preliminary data.</text>
</comment>
<proteinExistence type="predicted"/>
<dbReference type="AlphaFoldDB" id="Q7RDH8"/>
<keyword evidence="2" id="KW-1185">Reference proteome</keyword>
<accession>Q7RDH8</accession>
<dbReference type="GO" id="GO:0003677">
    <property type="term" value="F:DNA binding"/>
    <property type="evidence" value="ECO:0007669"/>
    <property type="project" value="UniProtKB-KW"/>
</dbReference>
<keyword evidence="1" id="KW-0238">DNA-binding</keyword>
<dbReference type="EMBL" id="AABL01001729">
    <property type="protein sequence ID" value="EAA17469.1"/>
    <property type="molecule type" value="Genomic_DNA"/>
</dbReference>
<dbReference type="Proteomes" id="UP000008553">
    <property type="component" value="Unassembled WGS sequence"/>
</dbReference>
<reference evidence="1 2" key="1">
    <citation type="journal article" date="2002" name="Nature">
        <title>Genome sequence and comparative analysis of the model rodent malaria parasite Plasmodium yoelii yoelii.</title>
        <authorList>
            <person name="Carlton J.M."/>
            <person name="Angiuoli S.V."/>
            <person name="Suh B.B."/>
            <person name="Kooij T.W."/>
            <person name="Pertea M."/>
            <person name="Silva J.C."/>
            <person name="Ermolaeva M.D."/>
            <person name="Allen J.E."/>
            <person name="Selengut J.D."/>
            <person name="Koo H.L."/>
            <person name="Peterson J.D."/>
            <person name="Pop M."/>
            <person name="Kosack D.S."/>
            <person name="Shumway M.F."/>
            <person name="Bidwell S.L."/>
            <person name="Shallom S.J."/>
            <person name="van Aken S.E."/>
            <person name="Riedmuller S.B."/>
            <person name="Feldblyum T.V."/>
            <person name="Cho J.K."/>
            <person name="Quackenbush J."/>
            <person name="Sedegah M."/>
            <person name="Shoaibi A."/>
            <person name="Cummings L.M."/>
            <person name="Florens L."/>
            <person name="Yates J.R."/>
            <person name="Raine J.D."/>
            <person name="Sinden R.E."/>
            <person name="Harris M.A."/>
            <person name="Cunningham D.A."/>
            <person name="Preiser P.R."/>
            <person name="Bergman L.W."/>
            <person name="Vaidya A.B."/>
            <person name="van Lin L.H."/>
            <person name="Janse C.J."/>
            <person name="Waters A.P."/>
            <person name="Smith H.O."/>
            <person name="White O.R."/>
            <person name="Salzberg S.L."/>
            <person name="Venter J.C."/>
            <person name="Fraser C.M."/>
            <person name="Hoffman S.L."/>
            <person name="Gardner M.J."/>
            <person name="Carucci D.J."/>
        </authorList>
    </citation>
    <scope>NUCLEOTIDE SEQUENCE [LARGE SCALE GENOMIC DNA]</scope>
    <source>
        <strain evidence="1 2">17XNL</strain>
    </source>
</reference>
<dbReference type="PaxDb" id="73239-Q7RDH8"/>
<organism evidence="1 2">
    <name type="scientific">Plasmodium yoelii yoelii</name>
    <dbReference type="NCBI Taxonomy" id="73239"/>
    <lineage>
        <taxon>Eukaryota</taxon>
        <taxon>Sar</taxon>
        <taxon>Alveolata</taxon>
        <taxon>Apicomplexa</taxon>
        <taxon>Aconoidasida</taxon>
        <taxon>Haemosporida</taxon>
        <taxon>Plasmodiidae</taxon>
        <taxon>Plasmodium</taxon>
        <taxon>Plasmodium (Vinckeia)</taxon>
    </lineage>
</organism>
<dbReference type="InParanoid" id="Q7RDH8"/>
<keyword evidence="1" id="KW-0371">Homeobox</keyword>
<gene>
    <name evidence="1" type="ORF">PY05444</name>
</gene>
<name>Q7RDH8_PLAYO</name>
<evidence type="ECO:0000313" key="2">
    <source>
        <dbReference type="Proteomes" id="UP000008553"/>
    </source>
</evidence>
<protein>
    <submittedName>
        <fullName evidence="1">Homeobox-containing protein</fullName>
    </submittedName>
</protein>
<sequence>MQLKNSINNKNDSKTDVKENYDKENVDVINRNNNSLNESNCYTMKNYNDSMIDMNINDYYPNLSMNGNNKIDVGSNLSRTHESKDNNTMGNKEYNNVSKDDINLLEENINNTIVTKNNDCINKIYINKQNEDNGNDSKECSLKKCLDHEHKPDRVGKNCNNVGENDIIVIPNLIINNNGENSSGGNNNGENNSGEKEKKIDDNIINIQTQFNVNNSCYNLNIRNNENAQNVINNNIRCNDLVNNNNINQNIDKCDEIIYNGYINDSKNNTDVGSIYLSSINLIKDSYNYEFFSNKKMVNKLKSTSNSSITNTEYL</sequence>
<evidence type="ECO:0000313" key="1">
    <source>
        <dbReference type="EMBL" id="EAA17469.1"/>
    </source>
</evidence>